<dbReference type="OMA" id="YEILPCI"/>
<accession>A5DHR8</accession>
<dbReference type="PANTHER" id="PTHR39142:SF1">
    <property type="entry name" value="AEL197CP"/>
    <property type="match status" value="1"/>
</dbReference>
<dbReference type="AlphaFoldDB" id="A5DHR8"/>
<evidence type="ECO:0000313" key="3">
    <source>
        <dbReference type="Proteomes" id="UP000001997"/>
    </source>
</evidence>
<proteinExistence type="predicted"/>
<dbReference type="Proteomes" id="UP000001997">
    <property type="component" value="Unassembled WGS sequence"/>
</dbReference>
<dbReference type="GO" id="GO:0098703">
    <property type="term" value="P:calcium ion import across plasma membrane"/>
    <property type="evidence" value="ECO:0007669"/>
    <property type="project" value="InterPro"/>
</dbReference>
<dbReference type="InterPro" id="IPR024338">
    <property type="entry name" value="MID1/Yam8"/>
</dbReference>
<dbReference type="OrthoDB" id="5405745at2759"/>
<organism evidence="2 3">
    <name type="scientific">Meyerozyma guilliermondii (strain ATCC 6260 / CBS 566 / DSM 6381 / JCM 1539 / NBRC 10279 / NRRL Y-324)</name>
    <name type="common">Yeast</name>
    <name type="synonym">Candida guilliermondii</name>
    <dbReference type="NCBI Taxonomy" id="294746"/>
    <lineage>
        <taxon>Eukaryota</taxon>
        <taxon>Fungi</taxon>
        <taxon>Dikarya</taxon>
        <taxon>Ascomycota</taxon>
        <taxon>Saccharomycotina</taxon>
        <taxon>Pichiomycetes</taxon>
        <taxon>Debaryomycetaceae</taxon>
        <taxon>Meyerozyma</taxon>
    </lineage>
</organism>
<evidence type="ECO:0000313" key="2">
    <source>
        <dbReference type="EMBL" id="EDK38721.2"/>
    </source>
</evidence>
<dbReference type="GO" id="GO:0005262">
    <property type="term" value="F:calcium channel activity"/>
    <property type="evidence" value="ECO:0007669"/>
    <property type="project" value="InterPro"/>
</dbReference>
<dbReference type="GeneID" id="5126703"/>
<dbReference type="STRING" id="294746.A5DHR8"/>
<gene>
    <name evidence="2" type="ORF">PGUG_02819</name>
</gene>
<dbReference type="Pfam" id="PF12929">
    <property type="entry name" value="Mid1"/>
    <property type="match status" value="1"/>
</dbReference>
<reference evidence="2 3" key="1">
    <citation type="journal article" date="2009" name="Nature">
        <title>Evolution of pathogenicity and sexual reproduction in eight Candida genomes.</title>
        <authorList>
            <person name="Butler G."/>
            <person name="Rasmussen M.D."/>
            <person name="Lin M.F."/>
            <person name="Santos M.A."/>
            <person name="Sakthikumar S."/>
            <person name="Munro C.A."/>
            <person name="Rheinbay E."/>
            <person name="Grabherr M."/>
            <person name="Forche A."/>
            <person name="Reedy J.L."/>
            <person name="Agrafioti I."/>
            <person name="Arnaud M.B."/>
            <person name="Bates S."/>
            <person name="Brown A.J."/>
            <person name="Brunke S."/>
            <person name="Costanzo M.C."/>
            <person name="Fitzpatrick D.A."/>
            <person name="de Groot P.W."/>
            <person name="Harris D."/>
            <person name="Hoyer L.L."/>
            <person name="Hube B."/>
            <person name="Klis F.M."/>
            <person name="Kodira C."/>
            <person name="Lennard N."/>
            <person name="Logue M.E."/>
            <person name="Martin R."/>
            <person name="Neiman A.M."/>
            <person name="Nikolaou E."/>
            <person name="Quail M.A."/>
            <person name="Quinn J."/>
            <person name="Santos M.C."/>
            <person name="Schmitzberger F.F."/>
            <person name="Sherlock G."/>
            <person name="Shah P."/>
            <person name="Silverstein K.A."/>
            <person name="Skrzypek M.S."/>
            <person name="Soll D."/>
            <person name="Staggs R."/>
            <person name="Stansfield I."/>
            <person name="Stumpf M.P."/>
            <person name="Sudbery P.E."/>
            <person name="Srikantha T."/>
            <person name="Zeng Q."/>
            <person name="Berman J."/>
            <person name="Berriman M."/>
            <person name="Heitman J."/>
            <person name="Gow N.A."/>
            <person name="Lorenz M.C."/>
            <person name="Birren B.W."/>
            <person name="Kellis M."/>
            <person name="Cuomo C.A."/>
        </authorList>
    </citation>
    <scope>NUCLEOTIDE SEQUENCE [LARGE SCALE GENOMIC DNA]</scope>
    <source>
        <strain evidence="3">ATCC 6260 / CBS 566 / DSM 6381 / JCM 1539 / NBRC 10279 / NRRL Y-324</strain>
    </source>
</reference>
<feature type="chain" id="PRO_5002680978" description="Stretch-activated cation channel MID1" evidence="1">
    <location>
        <begin position="17"/>
        <end position="530"/>
    </location>
</feature>
<evidence type="ECO:0000256" key="1">
    <source>
        <dbReference type="SAM" id="SignalP"/>
    </source>
</evidence>
<sequence>MFPVLLFIIFVRLCTGLKHRADSQALDFSDANFFDVGFDLDINEAIEPSGHIDSFLQRVDRDDKSKGLHEFTPIQNTIGQSQTQYYSFNVNTSSGLGEYYEFLIFLTGNICSQPSNVKENETSLAVYYSFNSSMFSNFEIGQMVLYENGYFQALADVPVAANSESDDSVLYIAVRAPQNTNTSAIWSYEIGVSQNDLVFQWDDRTWASLVDTDPHSALIVTGNLTTKEDFNASSANATHSRYSLFIYDYQYRDLFKQLNNSWCAVKNGPALMSTSQFQRSYTTRGGGLQQQFYVEGLNSSTKYVAYLVSNFGGSKFGGAVYQPFTFETMDEGPCSLLYDLDFCDQVAYSVPMPYGQSKEKLRDTYDNYAREVYTNFSKAMDQISCETTNDAIFSPVRTCDDCRNSYKNWLCSVMIPRCSTRDIKGYKLREVNNSRSDFINQEIAPSDPYFEILPCVNVCQAIVRDCPADFGFLCPTKNGSISLSYYWDDGGEFPTCNYVGDVIATVSAATRAILNWWMIMLMISALIITL</sequence>
<dbReference type="VEuPathDB" id="FungiDB:PGUG_02819"/>
<protein>
    <recommendedName>
        <fullName evidence="4">Stretch-activated cation channel MID1</fullName>
    </recommendedName>
</protein>
<dbReference type="PANTHER" id="PTHR39142">
    <property type="entry name" value="MID1P"/>
    <property type="match status" value="1"/>
</dbReference>
<dbReference type="InParanoid" id="A5DHR8"/>
<dbReference type="EMBL" id="CH408157">
    <property type="protein sequence ID" value="EDK38721.2"/>
    <property type="molecule type" value="Genomic_DNA"/>
</dbReference>
<dbReference type="eggNOG" id="ENOG502QTEW">
    <property type="taxonomic scope" value="Eukaryota"/>
</dbReference>
<feature type="signal peptide" evidence="1">
    <location>
        <begin position="1"/>
        <end position="16"/>
    </location>
</feature>
<evidence type="ECO:0008006" key="4">
    <source>
        <dbReference type="Google" id="ProtNLM"/>
    </source>
</evidence>
<dbReference type="HOGENOM" id="CLU_018731_1_0_1"/>
<dbReference type="KEGG" id="pgu:PGUG_02819"/>
<name>A5DHR8_PICGU</name>
<keyword evidence="3" id="KW-1185">Reference proteome</keyword>
<dbReference type="FunCoup" id="A5DHR8">
    <property type="interactions" value="56"/>
</dbReference>
<keyword evidence="1" id="KW-0732">Signal</keyword>
<dbReference type="RefSeq" id="XP_001485090.2">
    <property type="nucleotide sequence ID" value="XM_001485040.1"/>
</dbReference>